<dbReference type="InterPro" id="IPR009057">
    <property type="entry name" value="Homeodomain-like_sf"/>
</dbReference>
<name>A0ABZ1YQF1_9NOCA</name>
<dbReference type="Proteomes" id="UP001432062">
    <property type="component" value="Chromosome"/>
</dbReference>
<keyword evidence="2 4" id="KW-0238">DNA-binding</keyword>
<evidence type="ECO:0000313" key="6">
    <source>
        <dbReference type="EMBL" id="WUV45482.1"/>
    </source>
</evidence>
<protein>
    <submittedName>
        <fullName evidence="6">TetR/AcrR family transcriptional regulator</fullName>
    </submittedName>
</protein>
<dbReference type="Gene3D" id="1.10.10.60">
    <property type="entry name" value="Homeodomain-like"/>
    <property type="match status" value="1"/>
</dbReference>
<evidence type="ECO:0000256" key="3">
    <source>
        <dbReference type="ARBA" id="ARBA00023163"/>
    </source>
</evidence>
<dbReference type="EMBL" id="CP109441">
    <property type="protein sequence ID" value="WUV45482.1"/>
    <property type="molecule type" value="Genomic_DNA"/>
</dbReference>
<feature type="domain" description="HTH tetR-type" evidence="5">
    <location>
        <begin position="17"/>
        <end position="77"/>
    </location>
</feature>
<dbReference type="PROSITE" id="PS50977">
    <property type="entry name" value="HTH_TETR_2"/>
    <property type="match status" value="1"/>
</dbReference>
<accession>A0ABZ1YQF1</accession>
<evidence type="ECO:0000313" key="7">
    <source>
        <dbReference type="Proteomes" id="UP001432062"/>
    </source>
</evidence>
<keyword evidence="1" id="KW-0805">Transcription regulation</keyword>
<keyword evidence="3" id="KW-0804">Transcription</keyword>
<dbReference type="SUPFAM" id="SSF46689">
    <property type="entry name" value="Homeodomain-like"/>
    <property type="match status" value="1"/>
</dbReference>
<evidence type="ECO:0000256" key="4">
    <source>
        <dbReference type="PROSITE-ProRule" id="PRU00335"/>
    </source>
</evidence>
<dbReference type="Gene3D" id="1.10.357.10">
    <property type="entry name" value="Tetracycline Repressor, domain 2"/>
    <property type="match status" value="1"/>
</dbReference>
<proteinExistence type="predicted"/>
<dbReference type="PANTHER" id="PTHR30055:SF238">
    <property type="entry name" value="MYCOFACTOCIN BIOSYNTHESIS TRANSCRIPTIONAL REGULATOR MFTR-RELATED"/>
    <property type="match status" value="1"/>
</dbReference>
<reference evidence="6" key="1">
    <citation type="submission" date="2022-10" db="EMBL/GenBank/DDBJ databases">
        <title>The complete genomes of actinobacterial strains from the NBC collection.</title>
        <authorList>
            <person name="Joergensen T.S."/>
            <person name="Alvarez Arevalo M."/>
            <person name="Sterndorff E.B."/>
            <person name="Faurdal D."/>
            <person name="Vuksanovic O."/>
            <person name="Mourched A.-S."/>
            <person name="Charusanti P."/>
            <person name="Shaw S."/>
            <person name="Blin K."/>
            <person name="Weber T."/>
        </authorList>
    </citation>
    <scope>NUCLEOTIDE SEQUENCE</scope>
    <source>
        <strain evidence="6">NBC_01482</strain>
    </source>
</reference>
<dbReference type="PRINTS" id="PR00455">
    <property type="entry name" value="HTHTETR"/>
</dbReference>
<organism evidence="6 7">
    <name type="scientific">Nocardia vinacea</name>
    <dbReference type="NCBI Taxonomy" id="96468"/>
    <lineage>
        <taxon>Bacteria</taxon>
        <taxon>Bacillati</taxon>
        <taxon>Actinomycetota</taxon>
        <taxon>Actinomycetes</taxon>
        <taxon>Mycobacteriales</taxon>
        <taxon>Nocardiaceae</taxon>
        <taxon>Nocardia</taxon>
    </lineage>
</organism>
<dbReference type="InterPro" id="IPR050109">
    <property type="entry name" value="HTH-type_TetR-like_transc_reg"/>
</dbReference>
<feature type="DNA-binding region" description="H-T-H motif" evidence="4">
    <location>
        <begin position="40"/>
        <end position="59"/>
    </location>
</feature>
<evidence type="ECO:0000256" key="2">
    <source>
        <dbReference type="ARBA" id="ARBA00023125"/>
    </source>
</evidence>
<dbReference type="Pfam" id="PF00440">
    <property type="entry name" value="TetR_N"/>
    <property type="match status" value="1"/>
</dbReference>
<keyword evidence="7" id="KW-1185">Reference proteome</keyword>
<sequence length="215" mass="23968">MADAVTDRLPLRERKKLRTRQALIDTALDLFTERGFDNTTLDELCDAVDVSKRTFFRTFTSKEDVAMAPLQDLWGAFLTDLSNRRPGGGTLLHVLQEALFVALDQMPSDGWADRAIRSHRLAQSTPSMAAHNLQFCDRTVREALALLTVRFALDPADQRPRLVLDILIAAFHRALDAWSSRSDPIDTPTLTTDLRAAFAAIPSALTLTPKPLRSL</sequence>
<evidence type="ECO:0000259" key="5">
    <source>
        <dbReference type="PROSITE" id="PS50977"/>
    </source>
</evidence>
<evidence type="ECO:0000256" key="1">
    <source>
        <dbReference type="ARBA" id="ARBA00023015"/>
    </source>
</evidence>
<gene>
    <name evidence="6" type="ORF">OG563_41345</name>
</gene>
<dbReference type="InterPro" id="IPR001647">
    <property type="entry name" value="HTH_TetR"/>
</dbReference>
<dbReference type="PANTHER" id="PTHR30055">
    <property type="entry name" value="HTH-TYPE TRANSCRIPTIONAL REGULATOR RUTR"/>
    <property type="match status" value="1"/>
</dbReference>
<dbReference type="RefSeq" id="WP_329408840.1">
    <property type="nucleotide sequence ID" value="NZ_CP109441.1"/>
</dbReference>